<sequence length="314" mass="33584">MGMRMSMALAGVLAIGLLAGCDGAEERHEVNYADSEAVTASGARMASAPPPPMMAESAGRSSDASAPEPAPGEPAAYLAYRYDYTVRLPGAALADLHGAHVAACEAAGLNQCQVVHASTQNAGTENARANLRLRAAPAWIAGFREGLAGELESAGGSVISEQTGVEDLTTQIVDGEARLRARVALRDRLQAMLEQREARLEELIQVERELARVQADIESRESVIAALRLRVSMSELGVSYQPQLTPVSRSNFDPVSEAIESMSRTFAESLGALISFLAGLLPWLVLIIPGAWLIRRWVRKGLERRRARKAGETG</sequence>
<gene>
    <name evidence="6" type="ORF">F1654_07360</name>
</gene>
<dbReference type="RefSeq" id="WP_150022879.1">
    <property type="nucleotide sequence ID" value="NZ_VWOJ01000002.1"/>
</dbReference>
<feature type="signal peptide" evidence="4">
    <location>
        <begin position="1"/>
        <end position="24"/>
    </location>
</feature>
<evidence type="ECO:0000256" key="2">
    <source>
        <dbReference type="SAM" id="MobiDB-lite"/>
    </source>
</evidence>
<evidence type="ECO:0000256" key="1">
    <source>
        <dbReference type="SAM" id="Coils"/>
    </source>
</evidence>
<keyword evidence="7" id="KW-1185">Reference proteome</keyword>
<dbReference type="Pfam" id="PF14257">
    <property type="entry name" value="DUF4349"/>
    <property type="match status" value="1"/>
</dbReference>
<accession>A0A5M6ZMU3</accession>
<reference evidence="6 7" key="1">
    <citation type="submission" date="2019-09" db="EMBL/GenBank/DDBJ databases">
        <authorList>
            <person name="Kevbrin V."/>
            <person name="Grouzdev D.S."/>
        </authorList>
    </citation>
    <scope>NUCLEOTIDE SEQUENCE [LARGE SCALE GENOMIC DNA]</scope>
    <source>
        <strain evidence="6 7">G-192</strain>
    </source>
</reference>
<organism evidence="6 7">
    <name type="scientific">Alkalicaulis satelles</name>
    <dbReference type="NCBI Taxonomy" id="2609175"/>
    <lineage>
        <taxon>Bacteria</taxon>
        <taxon>Pseudomonadati</taxon>
        <taxon>Pseudomonadota</taxon>
        <taxon>Alphaproteobacteria</taxon>
        <taxon>Maricaulales</taxon>
        <taxon>Maricaulaceae</taxon>
        <taxon>Alkalicaulis</taxon>
    </lineage>
</organism>
<feature type="region of interest" description="Disordered" evidence="2">
    <location>
        <begin position="38"/>
        <end position="70"/>
    </location>
</feature>
<evidence type="ECO:0000259" key="5">
    <source>
        <dbReference type="Pfam" id="PF14257"/>
    </source>
</evidence>
<keyword evidence="3" id="KW-0472">Membrane</keyword>
<feature type="domain" description="DUF4349" evidence="5">
    <location>
        <begin position="78"/>
        <end position="295"/>
    </location>
</feature>
<dbReference type="InterPro" id="IPR025645">
    <property type="entry name" value="DUF4349"/>
</dbReference>
<dbReference type="EMBL" id="VWOJ01000002">
    <property type="protein sequence ID" value="KAA5803611.1"/>
    <property type="molecule type" value="Genomic_DNA"/>
</dbReference>
<evidence type="ECO:0000313" key="6">
    <source>
        <dbReference type="EMBL" id="KAA5803611.1"/>
    </source>
</evidence>
<keyword evidence="1" id="KW-0175">Coiled coil</keyword>
<proteinExistence type="predicted"/>
<feature type="chain" id="PRO_5024438414" evidence="4">
    <location>
        <begin position="25"/>
        <end position="314"/>
    </location>
</feature>
<feature type="transmembrane region" description="Helical" evidence="3">
    <location>
        <begin position="270"/>
        <end position="294"/>
    </location>
</feature>
<feature type="coiled-coil region" evidence="1">
    <location>
        <begin position="186"/>
        <end position="216"/>
    </location>
</feature>
<name>A0A5M6ZMU3_9PROT</name>
<comment type="caution">
    <text evidence="6">The sequence shown here is derived from an EMBL/GenBank/DDBJ whole genome shotgun (WGS) entry which is preliminary data.</text>
</comment>
<keyword evidence="3" id="KW-0812">Transmembrane</keyword>
<keyword evidence="4" id="KW-0732">Signal</keyword>
<dbReference type="Proteomes" id="UP000325122">
    <property type="component" value="Unassembled WGS sequence"/>
</dbReference>
<keyword evidence="3" id="KW-1133">Transmembrane helix</keyword>
<dbReference type="AlphaFoldDB" id="A0A5M6ZMU3"/>
<dbReference type="PROSITE" id="PS51257">
    <property type="entry name" value="PROKAR_LIPOPROTEIN"/>
    <property type="match status" value="1"/>
</dbReference>
<evidence type="ECO:0000313" key="7">
    <source>
        <dbReference type="Proteomes" id="UP000325122"/>
    </source>
</evidence>
<evidence type="ECO:0000256" key="3">
    <source>
        <dbReference type="SAM" id="Phobius"/>
    </source>
</evidence>
<protein>
    <submittedName>
        <fullName evidence="6">DUF4349 domain-containing protein</fullName>
    </submittedName>
</protein>
<evidence type="ECO:0000256" key="4">
    <source>
        <dbReference type="SAM" id="SignalP"/>
    </source>
</evidence>